<gene>
    <name evidence="3" type="ORF">C5Y98_10060</name>
</gene>
<dbReference type="InterPro" id="IPR008988">
    <property type="entry name" value="Transcriptional_repressor_C"/>
</dbReference>
<evidence type="ECO:0000256" key="1">
    <source>
        <dbReference type="ARBA" id="ARBA00023004"/>
    </source>
</evidence>
<accession>A0A2S8G1S4</accession>
<dbReference type="SMART" id="SM00899">
    <property type="entry name" value="FeoA"/>
    <property type="match status" value="1"/>
</dbReference>
<organism evidence="3 4">
    <name type="scientific">Blastopirellula marina</name>
    <dbReference type="NCBI Taxonomy" id="124"/>
    <lineage>
        <taxon>Bacteria</taxon>
        <taxon>Pseudomonadati</taxon>
        <taxon>Planctomycetota</taxon>
        <taxon>Planctomycetia</taxon>
        <taxon>Pirellulales</taxon>
        <taxon>Pirellulaceae</taxon>
        <taxon>Blastopirellula</taxon>
    </lineage>
</organism>
<name>A0A2S8G1S4_9BACT</name>
<evidence type="ECO:0000313" key="4">
    <source>
        <dbReference type="Proteomes" id="UP000239388"/>
    </source>
</evidence>
<evidence type="ECO:0000313" key="3">
    <source>
        <dbReference type="EMBL" id="PQO38398.1"/>
    </source>
</evidence>
<dbReference type="EMBL" id="PUIB01000011">
    <property type="protein sequence ID" value="PQO38398.1"/>
    <property type="molecule type" value="Genomic_DNA"/>
</dbReference>
<dbReference type="InterPro" id="IPR007167">
    <property type="entry name" value="Fe-transptr_FeoA-like"/>
</dbReference>
<dbReference type="AlphaFoldDB" id="A0A2S8G1S4"/>
<dbReference type="RefSeq" id="WP_105353761.1">
    <property type="nucleotide sequence ID" value="NZ_PUIB01000011.1"/>
</dbReference>
<dbReference type="Pfam" id="PF04023">
    <property type="entry name" value="FeoA"/>
    <property type="match status" value="1"/>
</dbReference>
<dbReference type="SUPFAM" id="SSF50037">
    <property type="entry name" value="C-terminal domain of transcriptional repressors"/>
    <property type="match status" value="1"/>
</dbReference>
<feature type="domain" description="Ferrous iron transporter FeoA-like" evidence="2">
    <location>
        <begin position="2"/>
        <end position="74"/>
    </location>
</feature>
<dbReference type="InterPro" id="IPR052713">
    <property type="entry name" value="FeoA"/>
</dbReference>
<dbReference type="GO" id="GO:0046914">
    <property type="term" value="F:transition metal ion binding"/>
    <property type="evidence" value="ECO:0007669"/>
    <property type="project" value="InterPro"/>
</dbReference>
<dbReference type="PANTHER" id="PTHR42954:SF2">
    <property type="entry name" value="FE(2+) TRANSPORT PROTEIN A"/>
    <property type="match status" value="1"/>
</dbReference>
<comment type="caution">
    <text evidence="3">The sequence shown here is derived from an EMBL/GenBank/DDBJ whole genome shotgun (WGS) entry which is preliminary data.</text>
</comment>
<reference evidence="3 4" key="1">
    <citation type="submission" date="2018-02" db="EMBL/GenBank/DDBJ databases">
        <title>Comparative genomes isolates from brazilian mangrove.</title>
        <authorList>
            <person name="Araujo J.E."/>
            <person name="Taketani R.G."/>
            <person name="Silva M.C.P."/>
            <person name="Loureco M.V."/>
            <person name="Andreote F.D."/>
        </authorList>
    </citation>
    <scope>NUCLEOTIDE SEQUENCE [LARGE SCALE GENOMIC DNA]</scope>
    <source>
        <strain evidence="3 4">NAP PRIS-MGV</strain>
    </source>
</reference>
<dbReference type="InterPro" id="IPR038157">
    <property type="entry name" value="FeoA_core_dom"/>
</dbReference>
<dbReference type="OrthoDB" id="9811076at2"/>
<protein>
    <submittedName>
        <fullName evidence="3">Ferrous iron transport protein A</fullName>
    </submittedName>
</protein>
<evidence type="ECO:0000259" key="2">
    <source>
        <dbReference type="SMART" id="SM00899"/>
    </source>
</evidence>
<keyword evidence="1" id="KW-0408">Iron</keyword>
<dbReference type="PANTHER" id="PTHR42954">
    <property type="entry name" value="FE(2+) TRANSPORT PROTEIN A"/>
    <property type="match status" value="1"/>
</dbReference>
<dbReference type="Gene3D" id="2.30.30.90">
    <property type="match status" value="1"/>
</dbReference>
<proteinExistence type="predicted"/>
<dbReference type="Proteomes" id="UP000239388">
    <property type="component" value="Unassembled WGS sequence"/>
</dbReference>
<sequence>MLKLSELAIGEQGVIASIDSSGAAAARLMEMGMTPGCPVKMVGTAPFGDPMEVEIRGYHLSLRRTEADLVQLVS</sequence>